<feature type="domain" description="Transcription factor TFIIIC triple barrel" evidence="2">
    <location>
        <begin position="16"/>
        <end position="153"/>
    </location>
</feature>
<comment type="caution">
    <text evidence="3">The sequence shown here is derived from an EMBL/GenBank/DDBJ whole genome shotgun (WGS) entry which is preliminary data.</text>
</comment>
<proteinExistence type="predicted"/>
<sequence>MAQAEDDEWEYEYDDNETEDVYIPIDLANVPSVQGALGLGGSTQRGHPTLLATKLRAITSERREAESNLVVQNAEDVGESFGKIQIIGLHTENPLIMYNDQLLSCEWNKTIGTDLIFAKPGTVVEEEGEALRSLPSVDLVAMGSAKLVARVARMRPRDDLLDEDPKLGDQSSAEAMETAGAGELVAASGTADEVVPALATATEAHSTAEPEVLTTKPAPSSFLGQLNALKARRGETSRLVLSNAPGGSRLVAAEEGATTADTSNEDTAMGGI</sequence>
<dbReference type="AlphaFoldDB" id="A0A9P6GFB6"/>
<accession>A0A9P6GFB6</accession>
<evidence type="ECO:0000259" key="2">
    <source>
        <dbReference type="Pfam" id="PF10419"/>
    </source>
</evidence>
<organism evidence="3 4">
    <name type="scientific">Paraphaeosphaeria minitans</name>
    <dbReference type="NCBI Taxonomy" id="565426"/>
    <lineage>
        <taxon>Eukaryota</taxon>
        <taxon>Fungi</taxon>
        <taxon>Dikarya</taxon>
        <taxon>Ascomycota</taxon>
        <taxon>Pezizomycotina</taxon>
        <taxon>Dothideomycetes</taxon>
        <taxon>Pleosporomycetidae</taxon>
        <taxon>Pleosporales</taxon>
        <taxon>Massarineae</taxon>
        <taxon>Didymosphaeriaceae</taxon>
        <taxon>Paraphaeosphaeria</taxon>
    </lineage>
</organism>
<evidence type="ECO:0000313" key="3">
    <source>
        <dbReference type="EMBL" id="KAF9733295.1"/>
    </source>
</evidence>
<name>A0A9P6GFB6_9PLEO</name>
<dbReference type="Proteomes" id="UP000756921">
    <property type="component" value="Unassembled WGS sequence"/>
</dbReference>
<gene>
    <name evidence="3" type="ORF">PMIN01_08978</name>
</gene>
<dbReference type="OrthoDB" id="1877767at2759"/>
<dbReference type="EMBL" id="WJXW01000009">
    <property type="protein sequence ID" value="KAF9733295.1"/>
    <property type="molecule type" value="Genomic_DNA"/>
</dbReference>
<protein>
    <recommendedName>
        <fullName evidence="2">Transcription factor TFIIIC triple barrel domain-containing protein</fullName>
    </recommendedName>
</protein>
<dbReference type="Gene3D" id="2.60.40.4370">
    <property type="match status" value="1"/>
</dbReference>
<keyword evidence="4" id="KW-1185">Reference proteome</keyword>
<dbReference type="Pfam" id="PF10419">
    <property type="entry name" value="TFIIIC_sub6"/>
    <property type="match status" value="1"/>
</dbReference>
<evidence type="ECO:0000313" key="4">
    <source>
        <dbReference type="Proteomes" id="UP000756921"/>
    </source>
</evidence>
<feature type="region of interest" description="Disordered" evidence="1">
    <location>
        <begin position="252"/>
        <end position="272"/>
    </location>
</feature>
<reference evidence="3" key="1">
    <citation type="journal article" date="2020" name="Mol. Plant Microbe Interact.">
        <title>Genome Sequence of the Biocontrol Agent Coniothyrium minitans strain Conio (IMI 134523).</title>
        <authorList>
            <person name="Patel D."/>
            <person name="Shittu T.A."/>
            <person name="Baroncelli R."/>
            <person name="Muthumeenakshi S."/>
            <person name="Osborne T.H."/>
            <person name="Janganan T.K."/>
            <person name="Sreenivasaprasad S."/>
        </authorList>
    </citation>
    <scope>NUCLEOTIDE SEQUENCE</scope>
    <source>
        <strain evidence="3">Conio</strain>
    </source>
</reference>
<dbReference type="InterPro" id="IPR019481">
    <property type="entry name" value="TFIIIC_triple_barrel"/>
</dbReference>
<evidence type="ECO:0000256" key="1">
    <source>
        <dbReference type="SAM" id="MobiDB-lite"/>
    </source>
</evidence>